<comment type="caution">
    <text evidence="3">The sequence shown here is derived from an EMBL/GenBank/DDBJ whole genome shotgun (WGS) entry which is preliminary data.</text>
</comment>
<dbReference type="InterPro" id="IPR029063">
    <property type="entry name" value="SAM-dependent_MTases_sf"/>
</dbReference>
<dbReference type="InterPro" id="IPR036259">
    <property type="entry name" value="MFS_trans_sf"/>
</dbReference>
<dbReference type="CDD" id="cd02440">
    <property type="entry name" value="AdoMet_MTases"/>
    <property type="match status" value="1"/>
</dbReference>
<evidence type="ECO:0000256" key="2">
    <source>
        <dbReference type="SAM" id="Phobius"/>
    </source>
</evidence>
<reference evidence="3 4" key="1">
    <citation type="submission" date="2019-02" db="EMBL/GenBank/DDBJ databases">
        <title>Deep-cultivation of Planctomycetes and their phenomic and genomic characterization uncovers novel biology.</title>
        <authorList>
            <person name="Wiegand S."/>
            <person name="Jogler M."/>
            <person name="Boedeker C."/>
            <person name="Pinto D."/>
            <person name="Vollmers J."/>
            <person name="Rivas-Marin E."/>
            <person name="Kohn T."/>
            <person name="Peeters S.H."/>
            <person name="Heuer A."/>
            <person name="Rast P."/>
            <person name="Oberbeckmann S."/>
            <person name="Bunk B."/>
            <person name="Jeske O."/>
            <person name="Meyerdierks A."/>
            <person name="Storesund J.E."/>
            <person name="Kallscheuer N."/>
            <person name="Luecker S."/>
            <person name="Lage O.M."/>
            <person name="Pohl T."/>
            <person name="Merkel B.J."/>
            <person name="Hornburger P."/>
            <person name="Mueller R.-W."/>
            <person name="Bruemmer F."/>
            <person name="Labrenz M."/>
            <person name="Spormann A.M."/>
            <person name="Op Den Camp H."/>
            <person name="Overmann J."/>
            <person name="Amann R."/>
            <person name="Jetten M.S.M."/>
            <person name="Mascher T."/>
            <person name="Medema M.H."/>
            <person name="Devos D.P."/>
            <person name="Kaster A.-K."/>
            <person name="Ovreas L."/>
            <person name="Rohde M."/>
            <person name="Galperin M.Y."/>
            <person name="Jogler C."/>
        </authorList>
    </citation>
    <scope>NUCLEOTIDE SEQUENCE [LARGE SCALE GENOMIC DNA]</scope>
    <source>
        <strain evidence="3 4">Poly51</strain>
    </source>
</reference>
<feature type="transmembrane region" description="Helical" evidence="2">
    <location>
        <begin position="287"/>
        <end position="304"/>
    </location>
</feature>
<dbReference type="Proteomes" id="UP000318288">
    <property type="component" value="Unassembled WGS sequence"/>
</dbReference>
<keyword evidence="3" id="KW-0808">Transferase</keyword>
<dbReference type="Gene3D" id="3.40.50.150">
    <property type="entry name" value="Vaccinia Virus protein VP39"/>
    <property type="match status" value="1"/>
</dbReference>
<organism evidence="3 4">
    <name type="scientific">Rubripirellula tenax</name>
    <dbReference type="NCBI Taxonomy" id="2528015"/>
    <lineage>
        <taxon>Bacteria</taxon>
        <taxon>Pseudomonadati</taxon>
        <taxon>Planctomycetota</taxon>
        <taxon>Planctomycetia</taxon>
        <taxon>Pirellulales</taxon>
        <taxon>Pirellulaceae</taxon>
        <taxon>Rubripirellula</taxon>
    </lineage>
</organism>
<dbReference type="AlphaFoldDB" id="A0A5C6EJ63"/>
<dbReference type="EMBL" id="SJPW01000006">
    <property type="protein sequence ID" value="TWU48848.1"/>
    <property type="molecule type" value="Genomic_DNA"/>
</dbReference>
<keyword evidence="2" id="KW-0812">Transmembrane</keyword>
<keyword evidence="2" id="KW-0472">Membrane</keyword>
<dbReference type="Gene3D" id="1.20.1250.20">
    <property type="entry name" value="MFS general substrate transporter like domains"/>
    <property type="match status" value="1"/>
</dbReference>
<dbReference type="Pfam" id="PF01564">
    <property type="entry name" value="Spermine_synth"/>
    <property type="match status" value="1"/>
</dbReference>
<keyword evidence="2" id="KW-1133">Transmembrane helix</keyword>
<feature type="transmembrane region" description="Helical" evidence="2">
    <location>
        <begin position="382"/>
        <end position="401"/>
    </location>
</feature>
<evidence type="ECO:0000313" key="4">
    <source>
        <dbReference type="Proteomes" id="UP000318288"/>
    </source>
</evidence>
<gene>
    <name evidence="3" type="primary">speE</name>
    <name evidence="3" type="ORF">Poly51_47520</name>
</gene>
<feature type="transmembrane region" description="Helical" evidence="2">
    <location>
        <begin position="32"/>
        <end position="55"/>
    </location>
</feature>
<dbReference type="PANTHER" id="PTHR43317:SF1">
    <property type="entry name" value="THERMOSPERMINE SYNTHASE ACAULIS5"/>
    <property type="match status" value="1"/>
</dbReference>
<sequence>MKKPASVIALTLPALGGLAALSWEVIWQLRTSLAFGVSASGAAITLATMMAGMTIGASLCGRFIDRRKSTHPLRLYGYLELAIGVCGLALGSCFAWLEQLDRVVYQSQPALAPLTQLFGVVVVILIPAACMGASIPIFGRIGKRFDVSMSLLYGINTLGAAVGTLLVAFWMIPEFGLQGTAVLTALINVAVGVTAYLVAGKNEAGSQAETSASVGDIDTPSRSVLGIVFMTGFVTFLLEVAWFRALRAAFETTTTGFSVMLAVVLVTLGIAARLVPRIKQYTTRLDLILIFAGIAIFIGTPLIERMDVLLLTLGSHNTPIHWFCTTLLLVGPAVFLLGIALPWHLEDGYSSKALGRIYAVNTIGSVLGALSAAWIFLPMFGFVHTAWIAGFMVLAVTYALYGIRLPVWSHGVAVAAMVVAVMMDSGVGRERILFSYPYGEHTVIAHHEGPDAATSAIEFANGSRGVFIDGFAAAAFWPTAHYMDWMGSLPVLLSDQTDEALVICFGTGQTANAVRKEGIKHTTIVDINPAVFAIAKHFPGNDRVLEAENVDPILMDGRAFLRRTTKTFNVITLEPMPPNHAGVNALYSKEFYETAKKKLRPGGIIAQWLPSHLVSEEHARSIARTFQEVFPNAALWADPSDYNGILLGCNDESIPLGESWPGLDHAGDGRVVLQRTLDAEQIRDALLLPPDQLRRYAMTGDVVTDDNQLLAYGKRLAIKESGPRSTEVVYREFKNQELPVDAN</sequence>
<feature type="transmembrane region" description="Helical" evidence="2">
    <location>
        <begin position="357"/>
        <end position="376"/>
    </location>
</feature>
<feature type="transmembrane region" description="Helical" evidence="2">
    <location>
        <begin position="320"/>
        <end position="345"/>
    </location>
</feature>
<dbReference type="SUPFAM" id="SSF53335">
    <property type="entry name" value="S-adenosyl-L-methionine-dependent methyltransferases"/>
    <property type="match status" value="1"/>
</dbReference>
<evidence type="ECO:0000313" key="3">
    <source>
        <dbReference type="EMBL" id="TWU48848.1"/>
    </source>
</evidence>
<name>A0A5C6EJ63_9BACT</name>
<keyword evidence="1" id="KW-0620">Polyamine biosynthesis</keyword>
<dbReference type="GO" id="GO:0004766">
    <property type="term" value="F:spermidine synthase activity"/>
    <property type="evidence" value="ECO:0007669"/>
    <property type="project" value="UniProtKB-EC"/>
</dbReference>
<feature type="transmembrane region" description="Helical" evidence="2">
    <location>
        <begin position="178"/>
        <end position="199"/>
    </location>
</feature>
<dbReference type="SUPFAM" id="SSF103473">
    <property type="entry name" value="MFS general substrate transporter"/>
    <property type="match status" value="1"/>
</dbReference>
<feature type="transmembrane region" description="Helical" evidence="2">
    <location>
        <begin position="151"/>
        <end position="172"/>
    </location>
</feature>
<dbReference type="GO" id="GO:0006596">
    <property type="term" value="P:polyamine biosynthetic process"/>
    <property type="evidence" value="ECO:0007669"/>
    <property type="project" value="UniProtKB-KW"/>
</dbReference>
<dbReference type="RefSeq" id="WP_146460433.1">
    <property type="nucleotide sequence ID" value="NZ_SJPW01000006.1"/>
</dbReference>
<evidence type="ECO:0000256" key="1">
    <source>
        <dbReference type="ARBA" id="ARBA00023115"/>
    </source>
</evidence>
<keyword evidence="4" id="KW-1185">Reference proteome</keyword>
<feature type="transmembrane region" description="Helical" evidence="2">
    <location>
        <begin position="255"/>
        <end position="275"/>
    </location>
</feature>
<proteinExistence type="predicted"/>
<accession>A0A5C6EJ63</accession>
<dbReference type="PANTHER" id="PTHR43317">
    <property type="entry name" value="THERMOSPERMINE SYNTHASE ACAULIS5"/>
    <property type="match status" value="1"/>
</dbReference>
<protein>
    <submittedName>
        <fullName evidence="3">Spermidine synthase</fullName>
        <ecNumber evidence="3">2.5.1.16</ecNumber>
    </submittedName>
</protein>
<feature type="transmembrane region" description="Helical" evidence="2">
    <location>
        <begin position="75"/>
        <end position="97"/>
    </location>
</feature>
<feature type="transmembrane region" description="Helical" evidence="2">
    <location>
        <begin position="408"/>
        <end position="427"/>
    </location>
</feature>
<dbReference type="EC" id="2.5.1.16" evidence="3"/>
<dbReference type="OrthoDB" id="5516475at2"/>
<feature type="transmembrane region" description="Helical" evidence="2">
    <location>
        <begin position="224"/>
        <end position="243"/>
    </location>
</feature>
<dbReference type="NCBIfam" id="NF037959">
    <property type="entry name" value="MFS_SpdSyn"/>
    <property type="match status" value="1"/>
</dbReference>
<feature type="transmembrane region" description="Helical" evidence="2">
    <location>
        <begin position="117"/>
        <end position="139"/>
    </location>
</feature>